<gene>
    <name evidence="2" type="ORF">Tci_622868</name>
</gene>
<evidence type="ECO:0000256" key="1">
    <source>
        <dbReference type="SAM" id="MobiDB-lite"/>
    </source>
</evidence>
<organism evidence="2">
    <name type="scientific">Tanacetum cinerariifolium</name>
    <name type="common">Dalmatian daisy</name>
    <name type="synonym">Chrysanthemum cinerariifolium</name>
    <dbReference type="NCBI Taxonomy" id="118510"/>
    <lineage>
        <taxon>Eukaryota</taxon>
        <taxon>Viridiplantae</taxon>
        <taxon>Streptophyta</taxon>
        <taxon>Embryophyta</taxon>
        <taxon>Tracheophyta</taxon>
        <taxon>Spermatophyta</taxon>
        <taxon>Magnoliopsida</taxon>
        <taxon>eudicotyledons</taxon>
        <taxon>Gunneridae</taxon>
        <taxon>Pentapetalae</taxon>
        <taxon>asterids</taxon>
        <taxon>campanulids</taxon>
        <taxon>Asterales</taxon>
        <taxon>Asteraceae</taxon>
        <taxon>Asteroideae</taxon>
        <taxon>Anthemideae</taxon>
        <taxon>Anthemidinae</taxon>
        <taxon>Tanacetum</taxon>
    </lineage>
</organism>
<dbReference type="AlphaFoldDB" id="A0A699JSB3"/>
<name>A0A699JSB3_TANCI</name>
<accession>A0A699JSB3</accession>
<sequence length="99" mass="10496">MHHVRLRHHSPTPQGAAVVAVPSSDRHHDGGLARTQKFLGGLISFTAAVVANPPSAARHGDGNGWQSRRCCGGAATEIGGAKRWEEGDEAAGVTRRLRR</sequence>
<protein>
    <submittedName>
        <fullName evidence="2">Uncharacterized protein</fullName>
    </submittedName>
</protein>
<reference evidence="2" key="1">
    <citation type="journal article" date="2019" name="Sci. Rep.">
        <title>Draft genome of Tanacetum cinerariifolium, the natural source of mosquito coil.</title>
        <authorList>
            <person name="Yamashiro T."/>
            <person name="Shiraishi A."/>
            <person name="Satake H."/>
            <person name="Nakayama K."/>
        </authorList>
    </citation>
    <scope>NUCLEOTIDE SEQUENCE</scope>
</reference>
<feature type="compositionally biased region" description="Basic residues" evidence="1">
    <location>
        <begin position="1"/>
        <end position="10"/>
    </location>
</feature>
<feature type="region of interest" description="Disordered" evidence="1">
    <location>
        <begin position="1"/>
        <end position="32"/>
    </location>
</feature>
<comment type="caution">
    <text evidence="2">The sequence shown here is derived from an EMBL/GenBank/DDBJ whole genome shotgun (WGS) entry which is preliminary data.</text>
</comment>
<proteinExistence type="predicted"/>
<dbReference type="EMBL" id="BKCJ010436405">
    <property type="protein sequence ID" value="GFA50896.1"/>
    <property type="molecule type" value="Genomic_DNA"/>
</dbReference>
<evidence type="ECO:0000313" key="2">
    <source>
        <dbReference type="EMBL" id="GFA50896.1"/>
    </source>
</evidence>